<proteinExistence type="predicted"/>
<evidence type="ECO:0000256" key="1">
    <source>
        <dbReference type="SAM" id="MobiDB-lite"/>
    </source>
</evidence>
<comment type="caution">
    <text evidence="2">The sequence shown here is derived from an EMBL/GenBank/DDBJ whole genome shotgun (WGS) entry which is preliminary data.</text>
</comment>
<organism evidence="2 3">
    <name type="scientific">Nocardioides bruguierae</name>
    <dbReference type="NCBI Taxonomy" id="2945102"/>
    <lineage>
        <taxon>Bacteria</taxon>
        <taxon>Bacillati</taxon>
        <taxon>Actinomycetota</taxon>
        <taxon>Actinomycetes</taxon>
        <taxon>Propionibacteriales</taxon>
        <taxon>Nocardioidaceae</taxon>
        <taxon>Nocardioides</taxon>
    </lineage>
</organism>
<gene>
    <name evidence="2" type="ORF">M8330_20640</name>
</gene>
<feature type="compositionally biased region" description="Basic residues" evidence="1">
    <location>
        <begin position="46"/>
        <end position="69"/>
    </location>
</feature>
<feature type="region of interest" description="Disordered" evidence="1">
    <location>
        <begin position="22"/>
        <end position="69"/>
    </location>
</feature>
<evidence type="ECO:0000313" key="3">
    <source>
        <dbReference type="Proteomes" id="UP001139485"/>
    </source>
</evidence>
<dbReference type="Proteomes" id="UP001139485">
    <property type="component" value="Unassembled WGS sequence"/>
</dbReference>
<feature type="compositionally biased region" description="Basic and acidic residues" evidence="1">
    <location>
        <begin position="22"/>
        <end position="35"/>
    </location>
</feature>
<dbReference type="AlphaFoldDB" id="A0A9X2IGT6"/>
<reference evidence="2" key="1">
    <citation type="submission" date="2022-05" db="EMBL/GenBank/DDBJ databases">
        <authorList>
            <person name="Tuo L."/>
        </authorList>
    </citation>
    <scope>NUCLEOTIDE SEQUENCE</scope>
    <source>
        <strain evidence="2">BSK12Z-4</strain>
    </source>
</reference>
<evidence type="ECO:0000313" key="2">
    <source>
        <dbReference type="EMBL" id="MCM0622702.1"/>
    </source>
</evidence>
<dbReference type="RefSeq" id="WP_250828871.1">
    <property type="nucleotide sequence ID" value="NZ_JAMOIL010000045.1"/>
</dbReference>
<protein>
    <submittedName>
        <fullName evidence="2">Uncharacterized protein</fullName>
    </submittedName>
</protein>
<keyword evidence="3" id="KW-1185">Reference proteome</keyword>
<dbReference type="EMBL" id="JAMOIL010000045">
    <property type="protein sequence ID" value="MCM0622702.1"/>
    <property type="molecule type" value="Genomic_DNA"/>
</dbReference>
<name>A0A9X2IGT6_9ACTN</name>
<accession>A0A9X2IGT6</accession>
<sequence>MSSRGYRCPSCGKTSWPTRHAAEDAMDRNHPHDSGLHAYQCGPRWHYGHPKGTKKPKKRTRLSPPRTRR</sequence>